<evidence type="ECO:0000259" key="1">
    <source>
        <dbReference type="Pfam" id="PF20231"/>
    </source>
</evidence>
<dbReference type="Pfam" id="PF20231">
    <property type="entry name" value="DUF6589"/>
    <property type="match status" value="1"/>
</dbReference>
<reference evidence="2" key="2">
    <citation type="submission" date="2020-11" db="EMBL/GenBank/DDBJ databases">
        <authorList>
            <consortium name="DOE Joint Genome Institute"/>
            <person name="Kuo A."/>
            <person name="Miyauchi S."/>
            <person name="Kiss E."/>
            <person name="Drula E."/>
            <person name="Kohler A."/>
            <person name="Sanchez-Garcia M."/>
            <person name="Andreopoulos B."/>
            <person name="Barry K.W."/>
            <person name="Bonito G."/>
            <person name="Buee M."/>
            <person name="Carver A."/>
            <person name="Chen C."/>
            <person name="Cichocki N."/>
            <person name="Clum A."/>
            <person name="Culley D."/>
            <person name="Crous P.W."/>
            <person name="Fauchery L."/>
            <person name="Girlanda M."/>
            <person name="Hayes R."/>
            <person name="Keri Z."/>
            <person name="Labutti K."/>
            <person name="Lipzen A."/>
            <person name="Lombard V."/>
            <person name="Magnuson J."/>
            <person name="Maillard F."/>
            <person name="Morin E."/>
            <person name="Murat C."/>
            <person name="Nolan M."/>
            <person name="Ohm R."/>
            <person name="Pangilinan J."/>
            <person name="Pereira M."/>
            <person name="Perotto S."/>
            <person name="Peter M."/>
            <person name="Riley R."/>
            <person name="Sitrit Y."/>
            <person name="Stielow B."/>
            <person name="Szollosi G."/>
            <person name="Zifcakova L."/>
            <person name="Stursova M."/>
            <person name="Spatafora J.W."/>
            <person name="Tedersoo L."/>
            <person name="Vaario L.-M."/>
            <person name="Yamada A."/>
            <person name="Yan M."/>
            <person name="Wang P."/>
            <person name="Xu J."/>
            <person name="Bruns T."/>
            <person name="Baldrian P."/>
            <person name="Vilgalys R."/>
            <person name="Henrissat B."/>
            <person name="Grigoriev I.V."/>
            <person name="Hibbett D."/>
            <person name="Nagy L.G."/>
            <person name="Martin F.M."/>
        </authorList>
    </citation>
    <scope>NUCLEOTIDE SEQUENCE</scope>
    <source>
        <strain evidence="2">UH-Tt-Lm1</strain>
    </source>
</reference>
<dbReference type="AlphaFoldDB" id="A0A9P6HPA8"/>
<name>A0A9P6HPA8_9AGAM</name>
<accession>A0A9P6HPA8</accession>
<organism evidence="2 3">
    <name type="scientific">Thelephora terrestris</name>
    <dbReference type="NCBI Taxonomy" id="56493"/>
    <lineage>
        <taxon>Eukaryota</taxon>
        <taxon>Fungi</taxon>
        <taxon>Dikarya</taxon>
        <taxon>Basidiomycota</taxon>
        <taxon>Agaricomycotina</taxon>
        <taxon>Agaricomycetes</taxon>
        <taxon>Thelephorales</taxon>
        <taxon>Thelephoraceae</taxon>
        <taxon>Thelephora</taxon>
    </lineage>
</organism>
<comment type="caution">
    <text evidence="2">The sequence shown here is derived from an EMBL/GenBank/DDBJ whole genome shotgun (WGS) entry which is preliminary data.</text>
</comment>
<gene>
    <name evidence="2" type="ORF">BJ322DRAFT_1104486</name>
</gene>
<reference evidence="2" key="1">
    <citation type="journal article" date="2020" name="Nat. Commun.">
        <title>Large-scale genome sequencing of mycorrhizal fungi provides insights into the early evolution of symbiotic traits.</title>
        <authorList>
            <person name="Miyauchi S."/>
            <person name="Kiss E."/>
            <person name="Kuo A."/>
            <person name="Drula E."/>
            <person name="Kohler A."/>
            <person name="Sanchez-Garcia M."/>
            <person name="Morin E."/>
            <person name="Andreopoulos B."/>
            <person name="Barry K.W."/>
            <person name="Bonito G."/>
            <person name="Buee M."/>
            <person name="Carver A."/>
            <person name="Chen C."/>
            <person name="Cichocki N."/>
            <person name="Clum A."/>
            <person name="Culley D."/>
            <person name="Crous P.W."/>
            <person name="Fauchery L."/>
            <person name="Girlanda M."/>
            <person name="Hayes R.D."/>
            <person name="Keri Z."/>
            <person name="LaButti K."/>
            <person name="Lipzen A."/>
            <person name="Lombard V."/>
            <person name="Magnuson J."/>
            <person name="Maillard F."/>
            <person name="Murat C."/>
            <person name="Nolan M."/>
            <person name="Ohm R.A."/>
            <person name="Pangilinan J."/>
            <person name="Pereira M.F."/>
            <person name="Perotto S."/>
            <person name="Peter M."/>
            <person name="Pfister S."/>
            <person name="Riley R."/>
            <person name="Sitrit Y."/>
            <person name="Stielow J.B."/>
            <person name="Szollosi G."/>
            <person name="Zifcakova L."/>
            <person name="Stursova M."/>
            <person name="Spatafora J.W."/>
            <person name="Tedersoo L."/>
            <person name="Vaario L.M."/>
            <person name="Yamada A."/>
            <person name="Yan M."/>
            <person name="Wang P."/>
            <person name="Xu J."/>
            <person name="Bruns T."/>
            <person name="Baldrian P."/>
            <person name="Vilgalys R."/>
            <person name="Dunand C."/>
            <person name="Henrissat B."/>
            <person name="Grigoriev I.V."/>
            <person name="Hibbett D."/>
            <person name="Nagy L.G."/>
            <person name="Martin F.M."/>
        </authorList>
    </citation>
    <scope>NUCLEOTIDE SEQUENCE</scope>
    <source>
        <strain evidence="2">UH-Tt-Lm1</strain>
    </source>
</reference>
<proteinExistence type="predicted"/>
<dbReference type="Proteomes" id="UP000736335">
    <property type="component" value="Unassembled WGS sequence"/>
</dbReference>
<evidence type="ECO:0000313" key="3">
    <source>
        <dbReference type="Proteomes" id="UP000736335"/>
    </source>
</evidence>
<evidence type="ECO:0000313" key="2">
    <source>
        <dbReference type="EMBL" id="KAF9790841.1"/>
    </source>
</evidence>
<feature type="domain" description="DUF6589" evidence="1">
    <location>
        <begin position="341"/>
        <end position="759"/>
    </location>
</feature>
<dbReference type="InterPro" id="IPR046496">
    <property type="entry name" value="DUF6589"/>
</dbReference>
<protein>
    <recommendedName>
        <fullName evidence="1">DUF6589 domain-containing protein</fullName>
    </recommendedName>
</protein>
<dbReference type="EMBL" id="WIUZ02000002">
    <property type="protein sequence ID" value="KAF9790841.1"/>
    <property type="molecule type" value="Genomic_DNA"/>
</dbReference>
<dbReference type="OrthoDB" id="3240429at2759"/>
<keyword evidence="3" id="KW-1185">Reference proteome</keyword>
<sequence length="789" mass="88670">MSAKSGHKTLAEKLASCMQHIKSVGFRSFPDFMKQLVIEFPKGQGSATDGPHQSVTQTLRTFLEWGSVKPILDGIAANMTEKDVNRDGLIPDYCISPDIAISPGDYSKELQHTPVGHGVLLRFALPIVLEEIDREANALMDKNSPFHGARTWSWDSLLQLSLDSQQAHAVKNAPVIWSIISTIAVNQGRRGSMEIKEEGRDPWQGTVVALSLLLYLQNKSVALLPQVMGVVLFSCNTNCFIYRLLSRFGISVAYSTVSNKLHELGASVRESLKGLWSRIRKKEVSVIWIYDNIQQNYVAWNQSVANKNRMHTGTAAAVLVMEDVPEGAMDPTELASRLHLRSRLTFEDLEKDINHEHTKGIGEATLLSIWVKFIPCLKNFAPTVQKRFSKDLKKHLLRLRKSQYYPLETSDIDESTTSGAQAVLMDIASQLGLEKEDFDELLVPVAGDLLTVDRIKKLKAYTTTDVTTYARYSWALPWVQLWHMKWAVLRTIFHAHWPGMTGKLLCGLQADCETLGRKNINPKKCDFYSHSDFIFDTFEALCLGALCQGGPTPNILDELEVLLNQKFSPISFNHLSDLAQKVYLRYMTTGAHNAALGDINRPVEVYGQPGSQMEPQHEGVEKFSWNGDRQMANLTLRMRDSLWYYELCHAIVEGDTGASNYGKELLALAAMFIHIFNDKQREAILNNWLVNLTGKAGQWYEVDLLQEHLNFWIKVFFNSRSSAFDSPFLQNVALNITGFSSLRTILEHVLGISASTGYHHKPSKVADILTLAARHKQDDVFTGNKSKSP</sequence>